<dbReference type="SUPFAM" id="SSF74653">
    <property type="entry name" value="TolA/TonB C-terminal domain"/>
    <property type="match status" value="1"/>
</dbReference>
<keyword evidence="9 11" id="KW-0472">Membrane</keyword>
<evidence type="ECO:0000256" key="4">
    <source>
        <dbReference type="ARBA" id="ARBA00022475"/>
    </source>
</evidence>
<feature type="compositionally biased region" description="Pro residues" evidence="10">
    <location>
        <begin position="57"/>
        <end position="83"/>
    </location>
</feature>
<evidence type="ECO:0000256" key="7">
    <source>
        <dbReference type="ARBA" id="ARBA00022927"/>
    </source>
</evidence>
<dbReference type="GO" id="GO:0005886">
    <property type="term" value="C:plasma membrane"/>
    <property type="evidence" value="ECO:0007669"/>
    <property type="project" value="UniProtKB-SubCell"/>
</dbReference>
<name>A0A941I9X8_9BURK</name>
<sequence>MDFSNRQQEPGKKFLGIGLVIAFHAILVYALLNGLGHKIVQIIQKPLETKMVEEVKPPPPPPDTPPPPPPKLAAPPPPFIPPPEVAVQPQVQQNTISTVTNTKPENPTFVKSAPPVDTKPAEPKPAAPAVVQAVIDFSTSGCKPEYPRASARNEETGTTRLAVLIGADGSVAEVKIEKSSGFRALDNAVRNQLMSGSCRNKPGLVDGKPQQTWTHVDYVWKLD</sequence>
<evidence type="ECO:0000256" key="6">
    <source>
        <dbReference type="ARBA" id="ARBA00022692"/>
    </source>
</evidence>
<dbReference type="Proteomes" id="UP000680067">
    <property type="component" value="Unassembled WGS sequence"/>
</dbReference>
<dbReference type="PANTHER" id="PTHR33446:SF2">
    <property type="entry name" value="PROTEIN TONB"/>
    <property type="match status" value="1"/>
</dbReference>
<keyword evidence="14" id="KW-1185">Reference proteome</keyword>
<gene>
    <name evidence="13" type="ORF">KDM89_19235</name>
</gene>
<keyword evidence="7" id="KW-0653">Protein transport</keyword>
<dbReference type="InterPro" id="IPR051045">
    <property type="entry name" value="TonB-dependent_transducer"/>
</dbReference>
<dbReference type="RefSeq" id="WP_212689526.1">
    <property type="nucleotide sequence ID" value="NZ_JAGSPN010000053.1"/>
</dbReference>
<dbReference type="InterPro" id="IPR006260">
    <property type="entry name" value="TonB/TolA_C"/>
</dbReference>
<dbReference type="PANTHER" id="PTHR33446">
    <property type="entry name" value="PROTEIN TONB-RELATED"/>
    <property type="match status" value="1"/>
</dbReference>
<evidence type="ECO:0000256" key="8">
    <source>
        <dbReference type="ARBA" id="ARBA00022989"/>
    </source>
</evidence>
<evidence type="ECO:0000256" key="10">
    <source>
        <dbReference type="SAM" id="MobiDB-lite"/>
    </source>
</evidence>
<evidence type="ECO:0000256" key="2">
    <source>
        <dbReference type="ARBA" id="ARBA00006555"/>
    </source>
</evidence>
<evidence type="ECO:0000256" key="1">
    <source>
        <dbReference type="ARBA" id="ARBA00004383"/>
    </source>
</evidence>
<feature type="region of interest" description="Disordered" evidence="10">
    <location>
        <begin position="98"/>
        <end position="124"/>
    </location>
</feature>
<dbReference type="Gene3D" id="3.30.1150.10">
    <property type="match status" value="1"/>
</dbReference>
<evidence type="ECO:0000313" key="14">
    <source>
        <dbReference type="Proteomes" id="UP000680067"/>
    </source>
</evidence>
<dbReference type="Pfam" id="PF03544">
    <property type="entry name" value="TonB_C"/>
    <property type="match status" value="1"/>
</dbReference>
<proteinExistence type="inferred from homology"/>
<protein>
    <submittedName>
        <fullName evidence="13">Energy transducer TonB</fullName>
    </submittedName>
</protein>
<feature type="transmembrane region" description="Helical" evidence="11">
    <location>
        <begin position="14"/>
        <end position="32"/>
    </location>
</feature>
<evidence type="ECO:0000256" key="11">
    <source>
        <dbReference type="SAM" id="Phobius"/>
    </source>
</evidence>
<keyword evidence="5" id="KW-0997">Cell inner membrane</keyword>
<keyword evidence="6 11" id="KW-0812">Transmembrane</keyword>
<feature type="domain" description="TonB C-terminal" evidence="12">
    <location>
        <begin position="131"/>
        <end position="223"/>
    </location>
</feature>
<comment type="similarity">
    <text evidence="2">Belongs to the TonB family.</text>
</comment>
<comment type="subcellular location">
    <subcellularLocation>
        <location evidence="1">Cell inner membrane</location>
        <topology evidence="1">Single-pass membrane protein</topology>
        <orientation evidence="1">Periplasmic side</orientation>
    </subcellularLocation>
</comment>
<accession>A0A941I9X8</accession>
<dbReference type="GO" id="GO:0055085">
    <property type="term" value="P:transmembrane transport"/>
    <property type="evidence" value="ECO:0007669"/>
    <property type="project" value="InterPro"/>
</dbReference>
<evidence type="ECO:0000259" key="12">
    <source>
        <dbReference type="PROSITE" id="PS52015"/>
    </source>
</evidence>
<organism evidence="13 14">
    <name type="scientific">Undibacterium luofuense</name>
    <dbReference type="NCBI Taxonomy" id="2828733"/>
    <lineage>
        <taxon>Bacteria</taxon>
        <taxon>Pseudomonadati</taxon>
        <taxon>Pseudomonadota</taxon>
        <taxon>Betaproteobacteria</taxon>
        <taxon>Burkholderiales</taxon>
        <taxon>Oxalobacteraceae</taxon>
        <taxon>Undibacterium</taxon>
    </lineage>
</organism>
<keyword evidence="3" id="KW-0813">Transport</keyword>
<dbReference type="AlphaFoldDB" id="A0A941I9X8"/>
<reference evidence="13" key="1">
    <citation type="submission" date="2021-04" db="EMBL/GenBank/DDBJ databases">
        <title>novel species isolated from subtropical streams in China.</title>
        <authorList>
            <person name="Lu H."/>
        </authorList>
    </citation>
    <scope>NUCLEOTIDE SEQUENCE</scope>
    <source>
        <strain evidence="13">LFS511W</strain>
    </source>
</reference>
<dbReference type="NCBIfam" id="TIGR01352">
    <property type="entry name" value="tonB_Cterm"/>
    <property type="match status" value="1"/>
</dbReference>
<evidence type="ECO:0000256" key="9">
    <source>
        <dbReference type="ARBA" id="ARBA00023136"/>
    </source>
</evidence>
<comment type="caution">
    <text evidence="13">The sequence shown here is derived from an EMBL/GenBank/DDBJ whole genome shotgun (WGS) entry which is preliminary data.</text>
</comment>
<keyword evidence="4" id="KW-1003">Cell membrane</keyword>
<evidence type="ECO:0000256" key="3">
    <source>
        <dbReference type="ARBA" id="ARBA00022448"/>
    </source>
</evidence>
<dbReference type="PROSITE" id="PS52015">
    <property type="entry name" value="TONB_CTD"/>
    <property type="match status" value="1"/>
</dbReference>
<evidence type="ECO:0000256" key="5">
    <source>
        <dbReference type="ARBA" id="ARBA00022519"/>
    </source>
</evidence>
<evidence type="ECO:0000313" key="13">
    <source>
        <dbReference type="EMBL" id="MBR7784268.1"/>
    </source>
</evidence>
<dbReference type="InterPro" id="IPR037682">
    <property type="entry name" value="TonB_C"/>
</dbReference>
<dbReference type="GO" id="GO:0015031">
    <property type="term" value="P:protein transport"/>
    <property type="evidence" value="ECO:0007669"/>
    <property type="project" value="UniProtKB-KW"/>
</dbReference>
<dbReference type="EMBL" id="JAGSPN010000053">
    <property type="protein sequence ID" value="MBR7784268.1"/>
    <property type="molecule type" value="Genomic_DNA"/>
</dbReference>
<feature type="region of interest" description="Disordered" evidence="10">
    <location>
        <begin position="53"/>
        <end position="83"/>
    </location>
</feature>
<keyword evidence="8 11" id="KW-1133">Transmembrane helix</keyword>